<dbReference type="InterPro" id="IPR037523">
    <property type="entry name" value="VOC_core"/>
</dbReference>
<dbReference type="RefSeq" id="WP_390317316.1">
    <property type="nucleotide sequence ID" value="NZ_JBHSPB010000009.1"/>
</dbReference>
<reference evidence="3" key="1">
    <citation type="journal article" date="2019" name="Int. J. Syst. Evol. Microbiol.">
        <title>The Global Catalogue of Microorganisms (GCM) 10K type strain sequencing project: providing services to taxonomists for standard genome sequencing and annotation.</title>
        <authorList>
            <consortium name="The Broad Institute Genomics Platform"/>
            <consortium name="The Broad Institute Genome Sequencing Center for Infectious Disease"/>
            <person name="Wu L."/>
            <person name="Ma J."/>
        </authorList>
    </citation>
    <scope>NUCLEOTIDE SEQUENCE [LARGE SCALE GENOMIC DNA]</scope>
    <source>
        <strain evidence="3">CGMCC 4.7304</strain>
    </source>
</reference>
<accession>A0ABW0Z4H9</accession>
<comment type="caution">
    <text evidence="2">The sequence shown here is derived from an EMBL/GenBank/DDBJ whole genome shotgun (WGS) entry which is preliminary data.</text>
</comment>
<dbReference type="Gene3D" id="3.10.180.10">
    <property type="entry name" value="2,3-Dihydroxybiphenyl 1,2-Dioxygenase, domain 1"/>
    <property type="match status" value="1"/>
</dbReference>
<evidence type="ECO:0000313" key="2">
    <source>
        <dbReference type="EMBL" id="MFC5721968.1"/>
    </source>
</evidence>
<name>A0ABW0Z4H9_9ACTN</name>
<dbReference type="PANTHER" id="PTHR21366:SF14">
    <property type="entry name" value="GLYOXALASE DOMAIN-CONTAINING PROTEIN 5"/>
    <property type="match status" value="1"/>
</dbReference>
<feature type="domain" description="VOC" evidence="1">
    <location>
        <begin position="5"/>
        <end position="125"/>
    </location>
</feature>
<keyword evidence="3" id="KW-1185">Reference proteome</keyword>
<dbReference type="InterPro" id="IPR050383">
    <property type="entry name" value="GlyoxalaseI/FosfomycinResist"/>
</dbReference>
<organism evidence="2 3">
    <name type="scientific">Streptomyces gamaensis</name>
    <dbReference type="NCBI Taxonomy" id="1763542"/>
    <lineage>
        <taxon>Bacteria</taxon>
        <taxon>Bacillati</taxon>
        <taxon>Actinomycetota</taxon>
        <taxon>Actinomycetes</taxon>
        <taxon>Kitasatosporales</taxon>
        <taxon>Streptomycetaceae</taxon>
        <taxon>Streptomyces</taxon>
    </lineage>
</organism>
<dbReference type="InterPro" id="IPR029068">
    <property type="entry name" value="Glyas_Bleomycin-R_OHBP_Dase"/>
</dbReference>
<gene>
    <name evidence="2" type="ORF">ACFP1Z_17500</name>
</gene>
<dbReference type="Pfam" id="PF00903">
    <property type="entry name" value="Glyoxalase"/>
    <property type="match status" value="1"/>
</dbReference>
<dbReference type="PROSITE" id="PS51819">
    <property type="entry name" value="VOC"/>
    <property type="match status" value="1"/>
</dbReference>
<dbReference type="SUPFAM" id="SSF54593">
    <property type="entry name" value="Glyoxalase/Bleomycin resistance protein/Dihydroxybiphenyl dioxygenase"/>
    <property type="match status" value="1"/>
</dbReference>
<evidence type="ECO:0000259" key="1">
    <source>
        <dbReference type="PROSITE" id="PS51819"/>
    </source>
</evidence>
<protein>
    <submittedName>
        <fullName evidence="2">VOC family protein</fullName>
    </submittedName>
</protein>
<evidence type="ECO:0000313" key="3">
    <source>
        <dbReference type="Proteomes" id="UP001596083"/>
    </source>
</evidence>
<dbReference type="Proteomes" id="UP001596083">
    <property type="component" value="Unassembled WGS sequence"/>
</dbReference>
<dbReference type="InterPro" id="IPR004360">
    <property type="entry name" value="Glyas_Fos-R_dOase_dom"/>
</dbReference>
<proteinExistence type="predicted"/>
<dbReference type="EMBL" id="JBHSPB010000009">
    <property type="protein sequence ID" value="MFC5721968.1"/>
    <property type="molecule type" value="Genomic_DNA"/>
</dbReference>
<dbReference type="PANTHER" id="PTHR21366">
    <property type="entry name" value="GLYOXALASE FAMILY PROTEIN"/>
    <property type="match status" value="1"/>
</dbReference>
<sequence length="131" mass="14612">MRVIDFDHLVLNVRDVERSLAFYCGPLGLEPVRVEEWRAGEAPFPSVRVTPGTIIDLVLRPEQEGAGHNVDHICLVVEPLDWQTVIDAGTFTVVDGPGTRFGARGDAESLYVLDPDGNTVELRWYPQDRRG</sequence>